<evidence type="ECO:0008006" key="5">
    <source>
        <dbReference type="Google" id="ProtNLM"/>
    </source>
</evidence>
<evidence type="ECO:0000256" key="2">
    <source>
        <dbReference type="SAM" id="Phobius"/>
    </source>
</evidence>
<keyword evidence="2" id="KW-1133">Transmembrane helix</keyword>
<sequence>MAKQSTETKAASQALHADAEAELEELREAALLLGRNLKDFGKARLRAAGADLGETSETMLARGREMEKAVEHSMRAHPANWVAGTLGVVGVGVLIGMLLRNRQ</sequence>
<dbReference type="RefSeq" id="WP_161349984.1">
    <property type="nucleotide sequence ID" value="NZ_WTUX01000005.1"/>
</dbReference>
<accession>A0A845LWX6</accession>
<keyword evidence="1" id="KW-0175">Coiled coil</keyword>
<comment type="caution">
    <text evidence="3">The sequence shown here is derived from an EMBL/GenBank/DDBJ whole genome shotgun (WGS) entry which is preliminary data.</text>
</comment>
<evidence type="ECO:0000313" key="4">
    <source>
        <dbReference type="Proteomes" id="UP000467322"/>
    </source>
</evidence>
<evidence type="ECO:0000256" key="1">
    <source>
        <dbReference type="SAM" id="Coils"/>
    </source>
</evidence>
<proteinExistence type="predicted"/>
<feature type="coiled-coil region" evidence="1">
    <location>
        <begin position="9"/>
        <end position="36"/>
    </location>
</feature>
<name>A0A845LWX6_9RHOB</name>
<keyword evidence="2" id="KW-0472">Membrane</keyword>
<protein>
    <recommendedName>
        <fullName evidence="5">DUF883 domain-containing protein</fullName>
    </recommendedName>
</protein>
<reference evidence="3 4" key="1">
    <citation type="submission" date="2019-12" db="EMBL/GenBank/DDBJ databases">
        <title>Maritimibacter sp. nov. sp. isolated from sea sand.</title>
        <authorList>
            <person name="Kim J."/>
            <person name="Jeong S.E."/>
            <person name="Jung H.S."/>
            <person name="Jeon C.O."/>
        </authorList>
    </citation>
    <scope>NUCLEOTIDE SEQUENCE [LARGE SCALE GENOMIC DNA]</scope>
    <source>
        <strain evidence="3 4">DP07</strain>
    </source>
</reference>
<keyword evidence="4" id="KW-1185">Reference proteome</keyword>
<evidence type="ECO:0000313" key="3">
    <source>
        <dbReference type="EMBL" id="MZR11866.1"/>
    </source>
</evidence>
<dbReference type="Proteomes" id="UP000467322">
    <property type="component" value="Unassembled WGS sequence"/>
</dbReference>
<dbReference type="EMBL" id="WTUX01000005">
    <property type="protein sequence ID" value="MZR11866.1"/>
    <property type="molecule type" value="Genomic_DNA"/>
</dbReference>
<organism evidence="3 4">
    <name type="scientific">Maritimibacter harenae</name>
    <dbReference type="NCBI Taxonomy" id="2606218"/>
    <lineage>
        <taxon>Bacteria</taxon>
        <taxon>Pseudomonadati</taxon>
        <taxon>Pseudomonadota</taxon>
        <taxon>Alphaproteobacteria</taxon>
        <taxon>Rhodobacterales</taxon>
        <taxon>Roseobacteraceae</taxon>
        <taxon>Maritimibacter</taxon>
    </lineage>
</organism>
<gene>
    <name evidence="3" type="ORF">GQE99_02400</name>
</gene>
<feature type="transmembrane region" description="Helical" evidence="2">
    <location>
        <begin position="81"/>
        <end position="99"/>
    </location>
</feature>
<keyword evidence="2" id="KW-0812">Transmembrane</keyword>
<dbReference type="AlphaFoldDB" id="A0A845LWX6"/>